<keyword evidence="1" id="KW-0812">Transmembrane</keyword>
<proteinExistence type="predicted"/>
<organism evidence="2 3">
    <name type="scientific">Segatella copri</name>
    <dbReference type="NCBI Taxonomy" id="165179"/>
    <lineage>
        <taxon>Bacteria</taxon>
        <taxon>Pseudomonadati</taxon>
        <taxon>Bacteroidota</taxon>
        <taxon>Bacteroidia</taxon>
        <taxon>Bacteroidales</taxon>
        <taxon>Prevotellaceae</taxon>
        <taxon>Segatella</taxon>
    </lineage>
</organism>
<feature type="transmembrane region" description="Helical" evidence="1">
    <location>
        <begin position="318"/>
        <end position="336"/>
    </location>
</feature>
<feature type="transmembrane region" description="Helical" evidence="1">
    <location>
        <begin position="342"/>
        <end position="359"/>
    </location>
</feature>
<name>A0A843Y4R1_9BACT</name>
<dbReference type="EMBL" id="VZCY01000091">
    <property type="protein sequence ID" value="MQN10497.1"/>
    <property type="molecule type" value="Genomic_DNA"/>
</dbReference>
<evidence type="ECO:0008006" key="4">
    <source>
        <dbReference type="Google" id="ProtNLM"/>
    </source>
</evidence>
<keyword evidence="1" id="KW-1133">Transmembrane helix</keyword>
<feature type="transmembrane region" description="Helical" evidence="1">
    <location>
        <begin position="181"/>
        <end position="198"/>
    </location>
</feature>
<feature type="transmembrane region" description="Helical" evidence="1">
    <location>
        <begin position="279"/>
        <end position="298"/>
    </location>
</feature>
<feature type="transmembrane region" description="Helical" evidence="1">
    <location>
        <begin position="42"/>
        <end position="59"/>
    </location>
</feature>
<protein>
    <recommendedName>
        <fullName evidence="4">Glycosyltransferase RgtA/B/C/D-like domain-containing protein</fullName>
    </recommendedName>
</protein>
<feature type="transmembrane region" description="Helical" evidence="1">
    <location>
        <begin position="141"/>
        <end position="169"/>
    </location>
</feature>
<reference evidence="2 3" key="1">
    <citation type="submission" date="2019-09" db="EMBL/GenBank/DDBJ databases">
        <title>Distinct polysaccharide growth profiles of human intestinal Prevotella copri isolates.</title>
        <authorList>
            <person name="Fehlner-Peach H."/>
            <person name="Magnabosco C."/>
            <person name="Raghavan V."/>
            <person name="Scher J.U."/>
            <person name="Tett A."/>
            <person name="Cox L.M."/>
            <person name="Gottsegen C."/>
            <person name="Watters A."/>
            <person name="Wiltshire- Gordon J.D."/>
            <person name="Segata N."/>
            <person name="Bonneau R."/>
            <person name="Littman D.R."/>
        </authorList>
    </citation>
    <scope>NUCLEOTIDE SEQUENCE [LARGE SCALE GENOMIC DNA]</scope>
    <source>
        <strain evidence="3">iK21513</strain>
    </source>
</reference>
<dbReference type="AlphaFoldDB" id="A0A843Y4R1"/>
<dbReference type="RefSeq" id="WP_153080587.1">
    <property type="nucleotide sequence ID" value="NZ_VZAU01000093.1"/>
</dbReference>
<sequence>MKVTWGPQLVSEFTTGWGAFDPIKYYSMAASAINQGVLDENFFWFPVAFIYYGIMRIFGLNPLVPLFFNEIVFVYAVVILARYVNGKNTKYVKYYSLLLLIPELMYYNVTSSKDIICLFSATVIFVKASEFIRDGLSLKRLLILLGFFLIFVLARASLSFASVFGIILINVLSKKLSKRSIALMAASGVFIVAAFTFSSRLGGNADAEGTTSYVSKVSSGNMSVAAEMEGVNPNGFSQKLIPHNSVQFVVYGFIRSICYVIIDGRFVTQPFNILGFNSVYSMVDWTSLIMFIYCFYILKWLRRTKIGKRETYEVRATLIMLVLYWYIVGAFNPLMIHVRYRLVYDLLFFAIAIRAYLYCSKNVVKKRINGKGC</sequence>
<accession>A0A843Y4R1</accession>
<comment type="caution">
    <text evidence="2">The sequence shown here is derived from an EMBL/GenBank/DDBJ whole genome shotgun (WGS) entry which is preliminary data.</text>
</comment>
<keyword evidence="1" id="KW-0472">Membrane</keyword>
<evidence type="ECO:0000313" key="2">
    <source>
        <dbReference type="EMBL" id="MQN10497.1"/>
    </source>
</evidence>
<gene>
    <name evidence="2" type="ORF">F7D97_11340</name>
</gene>
<feature type="transmembrane region" description="Helical" evidence="1">
    <location>
        <begin position="104"/>
        <end position="129"/>
    </location>
</feature>
<evidence type="ECO:0000313" key="3">
    <source>
        <dbReference type="Proteomes" id="UP000406735"/>
    </source>
</evidence>
<dbReference type="Proteomes" id="UP000406735">
    <property type="component" value="Unassembled WGS sequence"/>
</dbReference>
<evidence type="ECO:0000256" key="1">
    <source>
        <dbReference type="SAM" id="Phobius"/>
    </source>
</evidence>
<feature type="transmembrane region" description="Helical" evidence="1">
    <location>
        <begin position="66"/>
        <end position="84"/>
    </location>
</feature>